<accession>A0A517QD35</accession>
<accession>A0A518ACZ4</accession>
<name>A0A517QD35_9PLAN</name>
<protein>
    <submittedName>
        <fullName evidence="1">Uncharacterized protein</fullName>
    </submittedName>
</protein>
<sequence>MTNTAVAPQKNFYFTGLCILGIGVCLASWGWLYKMEKTTASEVVISTPIQVRSSDKSSTETSDDTVLTQITISNQTSASVRVVGFSARCVCIERLFELPRKLLPGEEIALDVNVHLPLPEGGTPAIVFVEQDQTVWKRKVQFKP</sequence>
<dbReference type="EMBL" id="CP037421">
    <property type="protein sequence ID" value="QDT29531.1"/>
    <property type="molecule type" value="Genomic_DNA"/>
</dbReference>
<evidence type="ECO:0000313" key="2">
    <source>
        <dbReference type="Proteomes" id="UP000315647"/>
    </source>
</evidence>
<gene>
    <name evidence="1" type="ORF">Enr10x_48860</name>
</gene>
<dbReference type="Proteomes" id="UP000315647">
    <property type="component" value="Chromosome"/>
</dbReference>
<organism evidence="1 2">
    <name type="scientific">Gimesia panareensis</name>
    <dbReference type="NCBI Taxonomy" id="2527978"/>
    <lineage>
        <taxon>Bacteria</taxon>
        <taxon>Pseudomonadati</taxon>
        <taxon>Planctomycetota</taxon>
        <taxon>Planctomycetia</taxon>
        <taxon>Planctomycetales</taxon>
        <taxon>Planctomycetaceae</taxon>
        <taxon>Gimesia</taxon>
    </lineage>
</organism>
<keyword evidence="2" id="KW-1185">Reference proteome</keyword>
<evidence type="ECO:0000313" key="1">
    <source>
        <dbReference type="EMBL" id="QDT29531.1"/>
    </source>
</evidence>
<reference evidence="1 2" key="1">
    <citation type="submission" date="2019-03" db="EMBL/GenBank/DDBJ databases">
        <title>Deep-cultivation of Planctomycetes and their phenomic and genomic characterization uncovers novel biology.</title>
        <authorList>
            <person name="Wiegand S."/>
            <person name="Jogler M."/>
            <person name="Boedeker C."/>
            <person name="Pinto D."/>
            <person name="Vollmers J."/>
            <person name="Rivas-Marin E."/>
            <person name="Kohn T."/>
            <person name="Peeters S.H."/>
            <person name="Heuer A."/>
            <person name="Rast P."/>
            <person name="Oberbeckmann S."/>
            <person name="Bunk B."/>
            <person name="Jeske O."/>
            <person name="Meyerdierks A."/>
            <person name="Storesund J.E."/>
            <person name="Kallscheuer N."/>
            <person name="Luecker S."/>
            <person name="Lage O.M."/>
            <person name="Pohl T."/>
            <person name="Merkel B.J."/>
            <person name="Hornburger P."/>
            <person name="Mueller R.-W."/>
            <person name="Bruemmer F."/>
            <person name="Labrenz M."/>
            <person name="Spormann A.M."/>
            <person name="Op den Camp H."/>
            <person name="Overmann J."/>
            <person name="Amann R."/>
            <person name="Jetten M.S.M."/>
            <person name="Mascher T."/>
            <person name="Medema M.H."/>
            <person name="Devos D.P."/>
            <person name="Kaster A.-K."/>
            <person name="Ovreas L."/>
            <person name="Rohde M."/>
            <person name="Galperin M.Y."/>
            <person name="Jogler C."/>
        </authorList>
    </citation>
    <scope>NUCLEOTIDE SEQUENCE [LARGE SCALE GENOMIC DNA]</scope>
    <source>
        <strain evidence="1 2">Enr10</strain>
    </source>
</reference>
<dbReference type="RefSeq" id="WP_145113578.1">
    <property type="nucleotide sequence ID" value="NZ_CP036277.1"/>
</dbReference>
<dbReference type="AlphaFoldDB" id="A0A517QD35"/>
<proteinExistence type="predicted"/>